<reference evidence="2" key="1">
    <citation type="submission" date="2023-10" db="EMBL/GenBank/DDBJ databases">
        <authorList>
            <person name="Hackl T."/>
        </authorList>
    </citation>
    <scope>NUCLEOTIDE SEQUENCE</scope>
</reference>
<feature type="compositionally biased region" description="Polar residues" evidence="1">
    <location>
        <begin position="428"/>
        <end position="438"/>
    </location>
</feature>
<protein>
    <submittedName>
        <fullName evidence="2">Uu.00g089340.m01.CDS01</fullName>
    </submittedName>
</protein>
<gene>
    <name evidence="2" type="ORF">KHLLAP_LOCUS8216</name>
</gene>
<feature type="region of interest" description="Disordered" evidence="1">
    <location>
        <begin position="421"/>
        <end position="501"/>
    </location>
</feature>
<feature type="region of interest" description="Disordered" evidence="1">
    <location>
        <begin position="526"/>
        <end position="562"/>
    </location>
</feature>
<feature type="region of interest" description="Disordered" evidence="1">
    <location>
        <begin position="115"/>
        <end position="140"/>
    </location>
</feature>
<feature type="compositionally biased region" description="Low complexity" evidence="1">
    <location>
        <begin position="194"/>
        <end position="211"/>
    </location>
</feature>
<accession>A0AAI8VH97</accession>
<evidence type="ECO:0000313" key="3">
    <source>
        <dbReference type="Proteomes" id="UP001295740"/>
    </source>
</evidence>
<feature type="region of interest" description="Disordered" evidence="1">
    <location>
        <begin position="194"/>
        <end position="260"/>
    </location>
</feature>
<feature type="region of interest" description="Disordered" evidence="1">
    <location>
        <begin position="357"/>
        <end position="409"/>
    </location>
</feature>
<dbReference type="AlphaFoldDB" id="A0AAI8VH97"/>
<evidence type="ECO:0000256" key="1">
    <source>
        <dbReference type="SAM" id="MobiDB-lite"/>
    </source>
</evidence>
<keyword evidence="3" id="KW-1185">Reference proteome</keyword>
<dbReference type="EMBL" id="CAUWAG010000010">
    <property type="protein sequence ID" value="CAJ2507748.1"/>
    <property type="molecule type" value="Genomic_DNA"/>
</dbReference>
<feature type="compositionally biased region" description="Basic and acidic residues" evidence="1">
    <location>
        <begin position="480"/>
        <end position="501"/>
    </location>
</feature>
<proteinExistence type="predicted"/>
<feature type="compositionally biased region" description="Low complexity" evidence="1">
    <location>
        <begin position="242"/>
        <end position="259"/>
    </location>
</feature>
<organism evidence="2 3">
    <name type="scientific">Anthostomella pinea</name>
    <dbReference type="NCBI Taxonomy" id="933095"/>
    <lineage>
        <taxon>Eukaryota</taxon>
        <taxon>Fungi</taxon>
        <taxon>Dikarya</taxon>
        <taxon>Ascomycota</taxon>
        <taxon>Pezizomycotina</taxon>
        <taxon>Sordariomycetes</taxon>
        <taxon>Xylariomycetidae</taxon>
        <taxon>Xylariales</taxon>
        <taxon>Xylariaceae</taxon>
        <taxon>Anthostomella</taxon>
    </lineage>
</organism>
<feature type="compositionally biased region" description="Polar residues" evidence="1">
    <location>
        <begin position="526"/>
        <end position="536"/>
    </location>
</feature>
<name>A0AAI8VH97_9PEZI</name>
<dbReference type="Proteomes" id="UP001295740">
    <property type="component" value="Unassembled WGS sequence"/>
</dbReference>
<feature type="compositionally biased region" description="Polar residues" evidence="1">
    <location>
        <begin position="463"/>
        <end position="474"/>
    </location>
</feature>
<evidence type="ECO:0000313" key="2">
    <source>
        <dbReference type="EMBL" id="CAJ2507748.1"/>
    </source>
</evidence>
<comment type="caution">
    <text evidence="2">The sequence shown here is derived from an EMBL/GenBank/DDBJ whole genome shotgun (WGS) entry which is preliminary data.</text>
</comment>
<sequence>MEGSLLIPPDRGAILGRAVWKTRYVVIGPLPQKDGHPSNLSLSQVLASARIKDVGGWGSRSQPKPPTDAIYLSVYKTKDDSEPIQQHSLAYVTGCEVQRVAHRKQGHVLPTMSVHISPDPATDKLRKRRSSRTAGLTSSKDSAPTTLWFRAADDTGYSLGDWARYIQSLIQPEVPGRQPLSPVSPISPSFINPFSSSRSDANEYSSSTSSAKSKKKSKLQAKSAGYGATRDPHTTTTYNSESPSIRSLRSDMSSSHASSMNPAAMGFIQQHYTTVHPSDLPSPAPTVGEYQEQFIEGLQSSSPPAPRQTILDRAFQLQYIPGSDREIPGEEKLSSIARFEALMREAEVKSSVNAKGVVATKEPMQSTWDEDDESDDDGEFGKEVDDDDEDDSDEDAFEQDVDGDGIGPSASRALQFIANRHSSGRPHWSQNVRTSVYSDSGGLSGGPSILRPHTAHSRLRPGTQRTTSQPQIPISSYDVRSGRPTDEGVTRRSHEKRHSTSDVKHLNFNEFTKRLSSSSSLLLVQTNASTGSSRGSSEIDPATTPRAALSPRGTGLSPVEREERCRWRGSVGVFGTDEGGFL</sequence>
<feature type="compositionally biased region" description="Acidic residues" evidence="1">
    <location>
        <begin position="368"/>
        <end position="403"/>
    </location>
</feature>